<dbReference type="SUPFAM" id="SSF55681">
    <property type="entry name" value="Class II aaRS and biotin synthetases"/>
    <property type="match status" value="1"/>
</dbReference>
<proteinExistence type="inferred from homology"/>
<dbReference type="Proteomes" id="UP000009374">
    <property type="component" value="Unassembled WGS sequence"/>
</dbReference>
<dbReference type="GO" id="GO:0000287">
    <property type="term" value="F:magnesium ion binding"/>
    <property type="evidence" value="ECO:0007669"/>
    <property type="project" value="InterPro"/>
</dbReference>
<accession>C6HXY8</accession>
<dbReference type="PANTHER" id="PTHR10947:SF0">
    <property type="entry name" value="PHENYLALANINE--TRNA LIGASE BETA SUBUNIT"/>
    <property type="match status" value="1"/>
</dbReference>
<dbReference type="InterPro" id="IPR005146">
    <property type="entry name" value="B3/B4_tRNA-bd"/>
</dbReference>
<dbReference type="InterPro" id="IPR004531">
    <property type="entry name" value="Phe-tRNA-synth_IIc_bsu_arc_euk"/>
</dbReference>
<comment type="subcellular location">
    <subcellularLocation>
        <location evidence="1">Cytoplasm</location>
    </subcellularLocation>
</comment>
<name>C6HXY8_9BACT</name>
<evidence type="ECO:0000259" key="4">
    <source>
        <dbReference type="PROSITE" id="PS51483"/>
    </source>
</evidence>
<dbReference type="Pfam" id="PF17759">
    <property type="entry name" value="tRNA_synthFbeta"/>
    <property type="match status" value="1"/>
</dbReference>
<sequence length="586" mass="63010">MPTLEGHLDDLNSLLPAPLSPEDMNQVLDRVKGEWKHFDPATRRFKIELNDTNRPDLWSVEGIARQLRGGIPLPGRPYSFLDRAAKRERGTAPDISVDPGLSRVRPFLGGFRATGGTLGEEGLAGLIGTQERLSELFGRKRADLAIGVYPLKGRKEISFPLSFRLLDPDTTRFVPLGEDAPRSLREVVATHPKGIAYGPLISSHSSWPVLADAQGEILSLPPVINSQTSGAVVPDDRDLFVEATGNDPQRILLALNILAANLSDRGFHVEPLLSKGEGWDLLAPASPGLSVFVPAGLPARVLGAKTDPLDFIEVLLGFGYPAISRKGEGASEAGFEVLQPFYRDDLLGAVDVVEDYLVARGFASFAPVMPRAFTAGSPAPKIKVENRIRTAFLAMGFTELLSNILTGEPAVTTRLGRSGDFLVRIDNPASLHYAVVRPTLLSGLLAAESRSARHPYPHRLFEVGEAMELSPLPSGDRGLKDLHLAAALVSHPQAGISELQGVLEALLARFDQRLVLEPADLPPYIPGRCGVLRGPRGERIAAVGEIHPATLDLWGIRMPTAAFEIDVGALLAEEGHGDSPHSGGDP</sequence>
<dbReference type="AlphaFoldDB" id="C6HXY8"/>
<protein>
    <submittedName>
        <fullName evidence="5">Phenylalanyl-tRNA synthetase, beta subunit</fullName>
    </submittedName>
</protein>
<evidence type="ECO:0000256" key="2">
    <source>
        <dbReference type="ARBA" id="ARBA00007438"/>
    </source>
</evidence>
<keyword evidence="5" id="KW-0030">Aminoacyl-tRNA synthetase</keyword>
<evidence type="ECO:0000256" key="3">
    <source>
        <dbReference type="ARBA" id="ARBA00022490"/>
    </source>
</evidence>
<dbReference type="GO" id="GO:0005524">
    <property type="term" value="F:ATP binding"/>
    <property type="evidence" value="ECO:0007669"/>
    <property type="project" value="InterPro"/>
</dbReference>
<dbReference type="GO" id="GO:0009328">
    <property type="term" value="C:phenylalanine-tRNA ligase complex"/>
    <property type="evidence" value="ECO:0007669"/>
    <property type="project" value="TreeGrafter"/>
</dbReference>
<keyword evidence="3" id="KW-0963">Cytoplasm</keyword>
<dbReference type="GO" id="GO:0003723">
    <property type="term" value="F:RNA binding"/>
    <property type="evidence" value="ECO:0007669"/>
    <property type="project" value="InterPro"/>
</dbReference>
<dbReference type="Gene3D" id="3.30.56.10">
    <property type="match status" value="1"/>
</dbReference>
<dbReference type="PANTHER" id="PTHR10947">
    <property type="entry name" value="PHENYLALANYL-TRNA SYNTHETASE BETA CHAIN AND LEUCINE-RICH REPEAT-CONTAINING PROTEIN 47"/>
    <property type="match status" value="1"/>
</dbReference>
<comment type="similarity">
    <text evidence="2">Belongs to the phenylalanyl-tRNA synthetase beta subunit family. Type 2 subfamily.</text>
</comment>
<dbReference type="SMART" id="SM00874">
    <property type="entry name" value="B5"/>
    <property type="match status" value="1"/>
</dbReference>
<dbReference type="InterPro" id="IPR041616">
    <property type="entry name" value="PheRS_beta_core"/>
</dbReference>
<dbReference type="NCBIfam" id="TIGR00471">
    <property type="entry name" value="pheT_arch"/>
    <property type="match status" value="1"/>
</dbReference>
<dbReference type="InterPro" id="IPR045060">
    <property type="entry name" value="Phe-tRNA-ligase_IIc_bsu"/>
</dbReference>
<organism evidence="5 6">
    <name type="scientific">Leptospirillum ferrodiazotrophum</name>
    <dbReference type="NCBI Taxonomy" id="412449"/>
    <lineage>
        <taxon>Bacteria</taxon>
        <taxon>Pseudomonadati</taxon>
        <taxon>Nitrospirota</taxon>
        <taxon>Nitrospiria</taxon>
        <taxon>Nitrospirales</taxon>
        <taxon>Nitrospiraceae</taxon>
        <taxon>Leptospirillum</taxon>
    </lineage>
</organism>
<dbReference type="Gene3D" id="3.30.930.10">
    <property type="entry name" value="Bira Bifunctional Protein, Domain 2"/>
    <property type="match status" value="1"/>
</dbReference>
<feature type="domain" description="B5" evidence="4">
    <location>
        <begin position="286"/>
        <end position="367"/>
    </location>
</feature>
<dbReference type="InterPro" id="IPR045864">
    <property type="entry name" value="aa-tRNA-synth_II/BPL/LPL"/>
</dbReference>
<dbReference type="SMART" id="SM00873">
    <property type="entry name" value="B3_4"/>
    <property type="match status" value="1"/>
</dbReference>
<dbReference type="GO" id="GO:0006432">
    <property type="term" value="P:phenylalanyl-tRNA aminoacylation"/>
    <property type="evidence" value="ECO:0007669"/>
    <property type="project" value="InterPro"/>
</dbReference>
<dbReference type="PROSITE" id="PS51483">
    <property type="entry name" value="B5"/>
    <property type="match status" value="1"/>
</dbReference>
<evidence type="ECO:0000256" key="1">
    <source>
        <dbReference type="ARBA" id="ARBA00004496"/>
    </source>
</evidence>
<dbReference type="EMBL" id="GG693875">
    <property type="protein sequence ID" value="EES52600.1"/>
    <property type="molecule type" value="Genomic_DNA"/>
</dbReference>
<keyword evidence="6" id="KW-1185">Reference proteome</keyword>
<evidence type="ECO:0000313" key="5">
    <source>
        <dbReference type="EMBL" id="EES52600.1"/>
    </source>
</evidence>
<dbReference type="InterPro" id="IPR020825">
    <property type="entry name" value="Phe-tRNA_synthase-like_B3/B4"/>
</dbReference>
<dbReference type="GO" id="GO:0004826">
    <property type="term" value="F:phenylalanine-tRNA ligase activity"/>
    <property type="evidence" value="ECO:0007669"/>
    <property type="project" value="InterPro"/>
</dbReference>
<keyword evidence="5" id="KW-0436">Ligase</keyword>
<dbReference type="Gene3D" id="3.50.40.10">
    <property type="entry name" value="Phenylalanyl-trna Synthetase, Chain B, domain 3"/>
    <property type="match status" value="1"/>
</dbReference>
<dbReference type="InterPro" id="IPR005147">
    <property type="entry name" value="tRNA_synthase_B5-dom"/>
</dbReference>
<reference evidence="5 6" key="1">
    <citation type="journal article" date="2009" name="Appl. Environ. Microbiol.">
        <title>Community genomic and proteomic analyses of chemoautotrophic iron-oxidizing "Leptospirillum rubarum" (Group II) and "Leptospirillum ferrodiazotrophum" (Group III) bacteria in acid mine drainage biofilms.</title>
        <authorList>
            <person name="Goltsman D.S."/>
            <person name="Denef V.J."/>
            <person name="Singer S.W."/>
            <person name="VerBerkmoes N.C."/>
            <person name="Lefsrud M."/>
            <person name="Mueller R.S."/>
            <person name="Dick G.J."/>
            <person name="Sun C.L."/>
            <person name="Wheeler K.E."/>
            <person name="Zemla A."/>
            <person name="Baker B.J."/>
            <person name="Hauser L."/>
            <person name="Land M."/>
            <person name="Shah M.B."/>
            <person name="Thelen M.P."/>
            <person name="Hettich R.L."/>
            <person name="Banfield J.F."/>
        </authorList>
    </citation>
    <scope>NUCLEOTIDE SEQUENCE [LARGE SCALE GENOMIC DNA]</scope>
</reference>
<gene>
    <name evidence="5" type="ORF">UBAL3_93200102</name>
</gene>
<evidence type="ECO:0000313" key="6">
    <source>
        <dbReference type="Proteomes" id="UP000009374"/>
    </source>
</evidence>